<gene>
    <name evidence="2" type="ORF">WG66_16170</name>
</gene>
<reference evidence="2 3" key="1">
    <citation type="submission" date="2015-12" db="EMBL/GenBank/DDBJ databases">
        <title>Draft genome sequence of Moniliophthora roreri, the causal agent of frosty pod rot of cacao.</title>
        <authorList>
            <person name="Aime M.C."/>
            <person name="Diaz-Valderrama J.R."/>
            <person name="Kijpornyongpan T."/>
            <person name="Phillips-Mora W."/>
        </authorList>
    </citation>
    <scope>NUCLEOTIDE SEQUENCE [LARGE SCALE GENOMIC DNA]</scope>
    <source>
        <strain evidence="2 3">MCA 2952</strain>
    </source>
</reference>
<accession>A0A0W0F4H7</accession>
<evidence type="ECO:0000313" key="2">
    <source>
        <dbReference type="EMBL" id="KTB31247.1"/>
    </source>
</evidence>
<name>A0A0W0F4H7_MONRR</name>
<feature type="compositionally biased region" description="Polar residues" evidence="1">
    <location>
        <begin position="118"/>
        <end position="130"/>
    </location>
</feature>
<feature type="region of interest" description="Disordered" evidence="1">
    <location>
        <begin position="86"/>
        <end position="163"/>
    </location>
</feature>
<evidence type="ECO:0000256" key="1">
    <source>
        <dbReference type="SAM" id="MobiDB-lite"/>
    </source>
</evidence>
<dbReference type="EMBL" id="LATX01002343">
    <property type="protein sequence ID" value="KTB31247.1"/>
    <property type="molecule type" value="Genomic_DNA"/>
</dbReference>
<comment type="caution">
    <text evidence="2">The sequence shown here is derived from an EMBL/GenBank/DDBJ whole genome shotgun (WGS) entry which is preliminary data.</text>
</comment>
<evidence type="ECO:0000313" key="3">
    <source>
        <dbReference type="Proteomes" id="UP000054988"/>
    </source>
</evidence>
<protein>
    <submittedName>
        <fullName evidence="2">Uncharacterized protein</fullName>
    </submittedName>
</protein>
<proteinExistence type="predicted"/>
<organism evidence="2 3">
    <name type="scientific">Moniliophthora roreri</name>
    <name type="common">Frosty pod rot fungus</name>
    <name type="synonym">Monilia roreri</name>
    <dbReference type="NCBI Taxonomy" id="221103"/>
    <lineage>
        <taxon>Eukaryota</taxon>
        <taxon>Fungi</taxon>
        <taxon>Dikarya</taxon>
        <taxon>Basidiomycota</taxon>
        <taxon>Agaricomycotina</taxon>
        <taxon>Agaricomycetes</taxon>
        <taxon>Agaricomycetidae</taxon>
        <taxon>Agaricales</taxon>
        <taxon>Marasmiineae</taxon>
        <taxon>Marasmiaceae</taxon>
        <taxon>Moniliophthora</taxon>
    </lineage>
</organism>
<feature type="compositionally biased region" description="Low complexity" evidence="1">
    <location>
        <begin position="7"/>
        <end position="23"/>
    </location>
</feature>
<dbReference type="AlphaFoldDB" id="A0A0W0F4H7"/>
<dbReference type="Proteomes" id="UP000054988">
    <property type="component" value="Unassembled WGS sequence"/>
</dbReference>
<feature type="region of interest" description="Disordered" evidence="1">
    <location>
        <begin position="1"/>
        <end position="41"/>
    </location>
</feature>
<sequence length="332" mass="35873">MSNATASSSSSSTSGGQLSGGPSLVPTVSGEGQYGENITYQHGLHPNPYQLLHIFNSRQYDDQLQAAVSSTSSDDELMEMATLTSMIPGASSPDSPPNPEPSKTDSHPESPPLPIEPTNHSPTQDLQPPTTADPRIGGADLSNEDEDEDRENQIPSNDEDLPMLSLRSLTPLPTPMTQLTNHVSALCADWSAISPRIARSTCAGDASQLNLDIHLHTALTNKSLAELCVEGLVRVQTLCQMITVMMMNLTRISEENAEESIHNSGGNADFLFVGADPQKVQRFDVGLLVYLQMATGWQLTESILSTLAMWSLDDMLDTSYDYDMELYGDGES</sequence>